<feature type="chain" id="PRO_5030760822" description="Peptidase inhibitor family I36" evidence="1">
    <location>
        <begin position="33"/>
        <end position="126"/>
    </location>
</feature>
<keyword evidence="1" id="KW-0732">Signal</keyword>
<accession>A0A7X0HM61</accession>
<evidence type="ECO:0000256" key="1">
    <source>
        <dbReference type="SAM" id="SignalP"/>
    </source>
</evidence>
<evidence type="ECO:0008006" key="4">
    <source>
        <dbReference type="Google" id="ProtNLM"/>
    </source>
</evidence>
<name>A0A7X0HM61_9ACTN</name>
<proteinExistence type="predicted"/>
<gene>
    <name evidence="2" type="ORF">HNQ79_005195</name>
</gene>
<keyword evidence="3" id="KW-1185">Reference proteome</keyword>
<dbReference type="EMBL" id="JACHEM010000014">
    <property type="protein sequence ID" value="MBB6438683.1"/>
    <property type="molecule type" value="Genomic_DNA"/>
</dbReference>
<dbReference type="Proteomes" id="UP000540423">
    <property type="component" value="Unassembled WGS sequence"/>
</dbReference>
<dbReference type="AlphaFoldDB" id="A0A7X0HM61"/>
<comment type="caution">
    <text evidence="2">The sequence shown here is derived from an EMBL/GenBank/DDBJ whole genome shotgun (WGS) entry which is preliminary data.</text>
</comment>
<evidence type="ECO:0000313" key="3">
    <source>
        <dbReference type="Proteomes" id="UP000540423"/>
    </source>
</evidence>
<sequence length="126" mass="13807">MHLLGTRTARAAATVSTAVALTLAPLAGSAHAGSEAATVHGCPSGYVCLYPNASWNNDQPAFKWYRYGSYNLSNQYGYKRFFNNQTGDAKARNCLGYNGTNCQGNQRAGTWYDYDYTPYNSVKLEP</sequence>
<organism evidence="2 3">
    <name type="scientific">Streptomyces candidus</name>
    <dbReference type="NCBI Taxonomy" id="67283"/>
    <lineage>
        <taxon>Bacteria</taxon>
        <taxon>Bacillati</taxon>
        <taxon>Actinomycetota</taxon>
        <taxon>Actinomycetes</taxon>
        <taxon>Kitasatosporales</taxon>
        <taxon>Streptomycetaceae</taxon>
        <taxon>Streptomyces</taxon>
    </lineage>
</organism>
<evidence type="ECO:0000313" key="2">
    <source>
        <dbReference type="EMBL" id="MBB6438683.1"/>
    </source>
</evidence>
<dbReference type="RefSeq" id="WP_229923462.1">
    <property type="nucleotide sequence ID" value="NZ_BNBN01000006.1"/>
</dbReference>
<reference evidence="2 3" key="1">
    <citation type="submission" date="2020-08" db="EMBL/GenBank/DDBJ databases">
        <title>Genomic Encyclopedia of Type Strains, Phase IV (KMG-IV): sequencing the most valuable type-strain genomes for metagenomic binning, comparative biology and taxonomic classification.</title>
        <authorList>
            <person name="Goeker M."/>
        </authorList>
    </citation>
    <scope>NUCLEOTIDE SEQUENCE [LARGE SCALE GENOMIC DNA]</scope>
    <source>
        <strain evidence="2 3">DSM 40141</strain>
    </source>
</reference>
<feature type="signal peptide" evidence="1">
    <location>
        <begin position="1"/>
        <end position="32"/>
    </location>
</feature>
<protein>
    <recommendedName>
        <fullName evidence="4">Peptidase inhibitor family I36</fullName>
    </recommendedName>
</protein>